<feature type="compositionally biased region" description="Gly residues" evidence="3">
    <location>
        <begin position="460"/>
        <end position="469"/>
    </location>
</feature>
<reference evidence="6 7" key="1">
    <citation type="submission" date="2019-04" db="EMBL/GenBank/DDBJ databases">
        <authorList>
            <consortium name="Wellcome Sanger Institute Data Sharing"/>
        </authorList>
    </citation>
    <scope>NUCLEOTIDE SEQUENCE [LARGE SCALE GENOMIC DNA]</scope>
</reference>
<evidence type="ECO:0000256" key="3">
    <source>
        <dbReference type="SAM" id="MobiDB-lite"/>
    </source>
</evidence>
<dbReference type="PANTHER" id="PTHR28663">
    <property type="entry name" value="COILED-COIL DOMAIN-CONTAINING PROTEIN 173"/>
    <property type="match status" value="1"/>
</dbReference>
<keyword evidence="4" id="KW-1133">Transmembrane helix</keyword>
<dbReference type="OrthoDB" id="331765at2759"/>
<evidence type="ECO:0000313" key="7">
    <source>
        <dbReference type="Proteomes" id="UP000694397"/>
    </source>
</evidence>
<evidence type="ECO:0000259" key="5">
    <source>
        <dbReference type="Pfam" id="PF13868"/>
    </source>
</evidence>
<dbReference type="Ensembl" id="ENSSFOT00015080606.1">
    <property type="protein sequence ID" value="ENSSFOP00015053421.1"/>
    <property type="gene ID" value="ENSSFOG00015026583.1"/>
</dbReference>
<dbReference type="InterPro" id="IPR039986">
    <property type="entry name" value="CFAP210"/>
</dbReference>
<keyword evidence="1 2" id="KW-0175">Coiled coil</keyword>
<dbReference type="GeneTree" id="ENSGT00940000165303"/>
<sequence>MTTINFFTVTAAYLSGEIMFSVMLVFIEETITPIQAPDLCQVAVLPKAEWLRIQDNLNHVNKHNNVLQEISKEREALHLRSKEVVKLWSNTITGQRQKKLEAKQIREENKEKERILIDIEEAKYQQRKRKEAIDKAKTQLLYHTDRVRGFHSGLLLTEVLKEREAQLQLKQKTQNACRNLDRDIIAALERKDEEAMQQEEESAKQRRLKNKATAEDLKQHLLSHVTVLFLLALELYFVVCNCLCIYGFKEHMATRDLLRALDAKKEELEEERRKLIVAGREKMLQLRREKETEMLQRQQEEATNEETMFANAVAEREARLAQEQKERDEKKMAMLSAIALHRDTKRQEEEENEREEKHKDLDILHGSKKADRFFFEDELLKVQKIKEDRKTLQDAHIRQMAERHAKMQLEMNQEMDFNTTNEDRIADEEKWFRIYAKGVIDRAEETERNTYPLNKAARKGSGGGLGPVIGGVRPSYLVEP</sequence>
<feature type="coiled-coil region" evidence="2">
    <location>
        <begin position="251"/>
        <end position="358"/>
    </location>
</feature>
<name>A0A8C9TYD0_SCLFO</name>
<feature type="coiled-coil region" evidence="2">
    <location>
        <begin position="185"/>
        <end position="215"/>
    </location>
</feature>
<feature type="region of interest" description="Disordered" evidence="3">
    <location>
        <begin position="452"/>
        <end position="480"/>
    </location>
</feature>
<dbReference type="Proteomes" id="UP000694397">
    <property type="component" value="Chromosome 12"/>
</dbReference>
<feature type="coiled-coil region" evidence="2">
    <location>
        <begin position="95"/>
        <end position="125"/>
    </location>
</feature>
<organism evidence="6 7">
    <name type="scientific">Scleropages formosus</name>
    <name type="common">Asian bonytongue</name>
    <name type="synonym">Osteoglossum formosum</name>
    <dbReference type="NCBI Taxonomy" id="113540"/>
    <lineage>
        <taxon>Eukaryota</taxon>
        <taxon>Metazoa</taxon>
        <taxon>Chordata</taxon>
        <taxon>Craniata</taxon>
        <taxon>Vertebrata</taxon>
        <taxon>Euteleostomi</taxon>
        <taxon>Actinopterygii</taxon>
        <taxon>Neopterygii</taxon>
        <taxon>Teleostei</taxon>
        <taxon>Osteoglossocephala</taxon>
        <taxon>Osteoglossomorpha</taxon>
        <taxon>Osteoglossiformes</taxon>
        <taxon>Osteoglossidae</taxon>
        <taxon>Scleropages</taxon>
    </lineage>
</organism>
<dbReference type="Pfam" id="PF13868">
    <property type="entry name" value="TPH"/>
    <property type="match status" value="1"/>
</dbReference>
<feature type="transmembrane region" description="Helical" evidence="4">
    <location>
        <begin position="6"/>
        <end position="27"/>
    </location>
</feature>
<proteinExistence type="predicted"/>
<dbReference type="GO" id="GO:0005879">
    <property type="term" value="C:axonemal microtubule"/>
    <property type="evidence" value="ECO:0007669"/>
    <property type="project" value="TreeGrafter"/>
</dbReference>
<keyword evidence="4" id="KW-0812">Transmembrane</keyword>
<keyword evidence="4" id="KW-0472">Membrane</keyword>
<protein>
    <submittedName>
        <fullName evidence="6">Cilia and flagella associated protein 210</fullName>
    </submittedName>
</protein>
<dbReference type="PANTHER" id="PTHR28663:SF1">
    <property type="entry name" value="CILIA- AND FLAGELLA- ASSOCIATED PROTEIN 210"/>
    <property type="match status" value="1"/>
</dbReference>
<evidence type="ECO:0000313" key="6">
    <source>
        <dbReference type="Ensembl" id="ENSSFOP00015053421.1"/>
    </source>
</evidence>
<accession>A0A8C9TYD0</accession>
<feature type="domain" description="Trichohyalin-plectin-homology" evidence="5">
    <location>
        <begin position="143"/>
        <end position="221"/>
    </location>
</feature>
<evidence type="ECO:0000256" key="2">
    <source>
        <dbReference type="SAM" id="Coils"/>
    </source>
</evidence>
<keyword evidence="7" id="KW-1185">Reference proteome</keyword>
<reference evidence="6" key="2">
    <citation type="submission" date="2025-08" db="UniProtKB">
        <authorList>
            <consortium name="Ensembl"/>
        </authorList>
    </citation>
    <scope>IDENTIFICATION</scope>
</reference>
<dbReference type="AlphaFoldDB" id="A0A8C9TYD0"/>
<dbReference type="InterPro" id="IPR043597">
    <property type="entry name" value="TPH_dom"/>
</dbReference>
<evidence type="ECO:0000256" key="4">
    <source>
        <dbReference type="SAM" id="Phobius"/>
    </source>
</evidence>
<reference evidence="6" key="3">
    <citation type="submission" date="2025-09" db="UniProtKB">
        <authorList>
            <consortium name="Ensembl"/>
        </authorList>
    </citation>
    <scope>IDENTIFICATION</scope>
</reference>
<evidence type="ECO:0000256" key="1">
    <source>
        <dbReference type="ARBA" id="ARBA00023054"/>
    </source>
</evidence>